<accession>A0ACC2K1B5</accession>
<dbReference type="EMBL" id="JAPUUL010000005">
    <property type="protein sequence ID" value="KAJ8133545.1"/>
    <property type="molecule type" value="Genomic_DNA"/>
</dbReference>
<dbReference type="Proteomes" id="UP001153332">
    <property type="component" value="Unassembled WGS sequence"/>
</dbReference>
<proteinExistence type="predicted"/>
<reference evidence="1" key="1">
    <citation type="submission" date="2022-12" db="EMBL/GenBank/DDBJ databases">
        <title>Genome Sequence of Lasiodiplodia mahajangana.</title>
        <authorList>
            <person name="Buettner E."/>
        </authorList>
    </citation>
    <scope>NUCLEOTIDE SEQUENCE</scope>
    <source>
        <strain evidence="1">VT137</strain>
    </source>
</reference>
<comment type="caution">
    <text evidence="1">The sequence shown here is derived from an EMBL/GenBank/DDBJ whole genome shotgun (WGS) entry which is preliminary data.</text>
</comment>
<organism evidence="1 2">
    <name type="scientific">Lasiodiplodia mahajangana</name>
    <dbReference type="NCBI Taxonomy" id="1108764"/>
    <lineage>
        <taxon>Eukaryota</taxon>
        <taxon>Fungi</taxon>
        <taxon>Dikarya</taxon>
        <taxon>Ascomycota</taxon>
        <taxon>Pezizomycotina</taxon>
        <taxon>Dothideomycetes</taxon>
        <taxon>Dothideomycetes incertae sedis</taxon>
        <taxon>Botryosphaeriales</taxon>
        <taxon>Botryosphaeriaceae</taxon>
        <taxon>Lasiodiplodia</taxon>
    </lineage>
</organism>
<gene>
    <name evidence="1" type="ORF">O1611_g76</name>
</gene>
<name>A0ACC2K1B5_9PEZI</name>
<evidence type="ECO:0000313" key="2">
    <source>
        <dbReference type="Proteomes" id="UP001153332"/>
    </source>
</evidence>
<sequence>MPQQLLAGSLAEDWSGLTSPGQRRKLQNRLNQRAYRRRQQSQRQHTRCDPSSQEGHLFLLDPQHRQAILQFARTAYENYLLNTPQPTQLDLLIRLNVINALARNAVILGVEPEGLCADDLVSPFNTSGPGLASWKSCPPQLHPTADQFNLVHHPWLDLFPIPELRNNSIRGIAAGVIDEDELCRDISEVNLEDTNSPSLIVWGEPWDVRGWEASVPFLKKWGWLVRGNRELITSTNFWRRVRGEAPITW</sequence>
<keyword evidence="2" id="KW-1185">Reference proteome</keyword>
<evidence type="ECO:0000313" key="1">
    <source>
        <dbReference type="EMBL" id="KAJ8133545.1"/>
    </source>
</evidence>
<protein>
    <submittedName>
        <fullName evidence="1">Uncharacterized protein</fullName>
    </submittedName>
</protein>